<dbReference type="PANTHER" id="PTHR43037:SF4">
    <property type="entry name" value="PEPTIDASE S9 PROLYL OLIGOPEPTIDASE CATALYTIC DOMAIN-CONTAINING PROTEIN"/>
    <property type="match status" value="1"/>
</dbReference>
<dbReference type="AlphaFoldDB" id="R7ZWY0"/>
<comment type="caution">
    <text evidence="4">The sequence shown here is derived from an EMBL/GenBank/DDBJ whole genome shotgun (WGS) entry which is preliminary data.</text>
</comment>
<protein>
    <recommendedName>
        <fullName evidence="3">Peptidase S9 prolyl oligopeptidase catalytic domain-containing protein</fullName>
    </recommendedName>
</protein>
<keyword evidence="1 2" id="KW-0732">Signal</keyword>
<dbReference type="STRING" id="1232681.ADIS_0992"/>
<dbReference type="InterPro" id="IPR050955">
    <property type="entry name" value="Plant_Biomass_Hydrol_Est"/>
</dbReference>
<reference evidence="4 5" key="1">
    <citation type="submission" date="2013-02" db="EMBL/GenBank/DDBJ databases">
        <title>A novel strain isolated from Lonar lake, Maharashtra, India.</title>
        <authorList>
            <person name="Singh A."/>
        </authorList>
    </citation>
    <scope>NUCLEOTIDE SEQUENCE [LARGE SCALE GENOMIC DNA]</scope>
    <source>
        <strain evidence="4 5">AK24</strain>
    </source>
</reference>
<dbReference type="PANTHER" id="PTHR43037">
    <property type="entry name" value="UNNAMED PRODUCT-RELATED"/>
    <property type="match status" value="1"/>
</dbReference>
<dbReference type="InterPro" id="IPR029058">
    <property type="entry name" value="AB_hydrolase_fold"/>
</dbReference>
<feature type="domain" description="Peptidase S9 prolyl oligopeptidase catalytic" evidence="3">
    <location>
        <begin position="352"/>
        <end position="506"/>
    </location>
</feature>
<dbReference type="SUPFAM" id="SSF53474">
    <property type="entry name" value="alpha/beta-Hydrolases"/>
    <property type="match status" value="1"/>
</dbReference>
<dbReference type="EMBL" id="AQHR01000031">
    <property type="protein sequence ID" value="EON78523.1"/>
    <property type="molecule type" value="Genomic_DNA"/>
</dbReference>
<name>R7ZWY0_9BACT</name>
<dbReference type="Pfam" id="PF00326">
    <property type="entry name" value="Peptidase_S9"/>
    <property type="match status" value="1"/>
</dbReference>
<evidence type="ECO:0000259" key="3">
    <source>
        <dbReference type="Pfam" id="PF00326"/>
    </source>
</evidence>
<keyword evidence="5" id="KW-1185">Reference proteome</keyword>
<dbReference type="Proteomes" id="UP000013909">
    <property type="component" value="Unassembled WGS sequence"/>
</dbReference>
<evidence type="ECO:0000256" key="1">
    <source>
        <dbReference type="ARBA" id="ARBA00022729"/>
    </source>
</evidence>
<dbReference type="RefSeq" id="WP_010853140.1">
    <property type="nucleotide sequence ID" value="NZ_AQHR01000031.1"/>
</dbReference>
<evidence type="ECO:0000313" key="4">
    <source>
        <dbReference type="EMBL" id="EON78523.1"/>
    </source>
</evidence>
<gene>
    <name evidence="4" type="ORF">ADIS_0992</name>
</gene>
<dbReference type="PATRIC" id="fig|1288963.3.peg.992"/>
<sequence>MNEGFRFMCLFLIVTVFFGAQTPYTQAQSTHVFTEGLAIQNQHRYGREVIFTDPLAYQLANGTLQTPSENGKISPSSEDTWQVVRTDENGRFRGRLRAGYLYLTYESPKKQTALLRMSGASMCYVNGVPRGGDIYGDGWLYLPVQLEKGKNEILGRFTGLWSGISAELILDASPVLLKTADATLPDIVLGQPGNDRLIGAVVVVNATSKTITDGKMEVILNGTVANSSLPSIPPMSIRKVGFDINATSVSAKGEYTATLNLHLGNKKTDSQQITLFGREATEHYKQTFISEIDGSVQYYGVAPQVGGSKAGSALFLSVHGAGVEAIGQARAYKPKTWGTLVAPTNRRPRGFNWEDWGRIDAMEVLAIAEKKYLPNPSKIYLTGHSMGGHGTWYLGATFAGKWAAIAPCAGYPTLMGYGSADGKIPEDTDHPTEKLLLRASNPSNVIQLAKNYTAAGVYIHHGDSDRVVSVDYARQMRQILGEFHADFSYYEYPGGSHWFGDESVDWKPLFDYFEWHETPHDTLVHRVEFSTANTAVSSKSRWVHILQQAEPLNYSRTNLSRSLTAQTISGSTENILHLGLETSSFATGVEITLSLDNQPEITWKNDGSGMLYLKNSAGKWEISEAPNLSDKGTARNGTFKEPFNNRMVYVYGTSGNKAENDWAFNKARFDAEMWYYRGNGAVDIISDREFDLAKHGDRGIIVYGNADSNRAWNTLLAHSPIQVSRNRIALGSDVMEGADLGAYFMVPRADNPSLGVAVISGTGLAGLHAANANQYFAGGSGFPDYVVFSADLPINGVDAIKATGFYTNDWSLPERK</sequence>
<evidence type="ECO:0000256" key="2">
    <source>
        <dbReference type="SAM" id="SignalP"/>
    </source>
</evidence>
<evidence type="ECO:0000313" key="5">
    <source>
        <dbReference type="Proteomes" id="UP000013909"/>
    </source>
</evidence>
<dbReference type="Gene3D" id="3.40.50.1820">
    <property type="entry name" value="alpha/beta hydrolase"/>
    <property type="match status" value="1"/>
</dbReference>
<proteinExistence type="predicted"/>
<feature type="chain" id="PRO_5004461999" description="Peptidase S9 prolyl oligopeptidase catalytic domain-containing protein" evidence="2">
    <location>
        <begin position="28"/>
        <end position="816"/>
    </location>
</feature>
<accession>R7ZWY0</accession>
<dbReference type="InterPro" id="IPR001375">
    <property type="entry name" value="Peptidase_S9_cat"/>
</dbReference>
<organism evidence="4 5">
    <name type="scientific">Lunatimonas lonarensis</name>
    <dbReference type="NCBI Taxonomy" id="1232681"/>
    <lineage>
        <taxon>Bacteria</taxon>
        <taxon>Pseudomonadati</taxon>
        <taxon>Bacteroidota</taxon>
        <taxon>Cytophagia</taxon>
        <taxon>Cytophagales</taxon>
        <taxon>Cyclobacteriaceae</taxon>
    </lineage>
</organism>
<feature type="signal peptide" evidence="2">
    <location>
        <begin position="1"/>
        <end position="27"/>
    </location>
</feature>